<dbReference type="Proteomes" id="UP000828390">
    <property type="component" value="Unassembled WGS sequence"/>
</dbReference>
<comment type="caution">
    <text evidence="2">The sequence shown here is derived from an EMBL/GenBank/DDBJ whole genome shotgun (WGS) entry which is preliminary data.</text>
</comment>
<evidence type="ECO:0000313" key="3">
    <source>
        <dbReference type="Proteomes" id="UP000828390"/>
    </source>
</evidence>
<evidence type="ECO:0000313" key="2">
    <source>
        <dbReference type="EMBL" id="KAH3742249.1"/>
    </source>
</evidence>
<dbReference type="EMBL" id="JAIWYP010000011">
    <property type="protein sequence ID" value="KAH3742249.1"/>
    <property type="molecule type" value="Genomic_DNA"/>
</dbReference>
<proteinExistence type="predicted"/>
<keyword evidence="1" id="KW-0472">Membrane</keyword>
<keyword evidence="3" id="KW-1185">Reference proteome</keyword>
<feature type="transmembrane region" description="Helical" evidence="1">
    <location>
        <begin position="30"/>
        <end position="56"/>
    </location>
</feature>
<name>A0A9D4DCM3_DREPO</name>
<gene>
    <name evidence="2" type="ORF">DPMN_048986</name>
</gene>
<keyword evidence="1" id="KW-1133">Transmembrane helix</keyword>
<sequence length="114" mass="12850">MAITKAHHEHVVLSYPDLCKTGAGKLLEFVIVFVHSATISLSAAPFVITLDIMGIISSKPAWKGFQNVCMKSVLSGDLFDWHIPFNKVCCLNQARDYFMNWIADNYQFIKSLQL</sequence>
<keyword evidence="1" id="KW-0812">Transmembrane</keyword>
<accession>A0A9D4DCM3</accession>
<protein>
    <submittedName>
        <fullName evidence="2">Uncharacterized protein</fullName>
    </submittedName>
</protein>
<reference evidence="2" key="2">
    <citation type="submission" date="2020-11" db="EMBL/GenBank/DDBJ databases">
        <authorList>
            <person name="McCartney M.A."/>
            <person name="Auch B."/>
            <person name="Kono T."/>
            <person name="Mallez S."/>
            <person name="Becker A."/>
            <person name="Gohl D.M."/>
            <person name="Silverstein K.A.T."/>
            <person name="Koren S."/>
            <person name="Bechman K.B."/>
            <person name="Herman A."/>
            <person name="Abrahante J.E."/>
            <person name="Garbe J."/>
        </authorList>
    </citation>
    <scope>NUCLEOTIDE SEQUENCE</scope>
    <source>
        <strain evidence="2">Duluth1</strain>
        <tissue evidence="2">Whole animal</tissue>
    </source>
</reference>
<reference evidence="2" key="1">
    <citation type="journal article" date="2019" name="bioRxiv">
        <title>The Genome of the Zebra Mussel, Dreissena polymorpha: A Resource for Invasive Species Research.</title>
        <authorList>
            <person name="McCartney M.A."/>
            <person name="Auch B."/>
            <person name="Kono T."/>
            <person name="Mallez S."/>
            <person name="Zhang Y."/>
            <person name="Obille A."/>
            <person name="Becker A."/>
            <person name="Abrahante J.E."/>
            <person name="Garbe J."/>
            <person name="Badalamenti J.P."/>
            <person name="Herman A."/>
            <person name="Mangelson H."/>
            <person name="Liachko I."/>
            <person name="Sullivan S."/>
            <person name="Sone E.D."/>
            <person name="Koren S."/>
            <person name="Silverstein K.A.T."/>
            <person name="Beckman K.B."/>
            <person name="Gohl D.M."/>
        </authorList>
    </citation>
    <scope>NUCLEOTIDE SEQUENCE</scope>
    <source>
        <strain evidence="2">Duluth1</strain>
        <tissue evidence="2">Whole animal</tissue>
    </source>
</reference>
<dbReference type="AlphaFoldDB" id="A0A9D4DCM3"/>
<evidence type="ECO:0000256" key="1">
    <source>
        <dbReference type="SAM" id="Phobius"/>
    </source>
</evidence>
<organism evidence="2 3">
    <name type="scientific">Dreissena polymorpha</name>
    <name type="common">Zebra mussel</name>
    <name type="synonym">Mytilus polymorpha</name>
    <dbReference type="NCBI Taxonomy" id="45954"/>
    <lineage>
        <taxon>Eukaryota</taxon>
        <taxon>Metazoa</taxon>
        <taxon>Spiralia</taxon>
        <taxon>Lophotrochozoa</taxon>
        <taxon>Mollusca</taxon>
        <taxon>Bivalvia</taxon>
        <taxon>Autobranchia</taxon>
        <taxon>Heteroconchia</taxon>
        <taxon>Euheterodonta</taxon>
        <taxon>Imparidentia</taxon>
        <taxon>Neoheterodontei</taxon>
        <taxon>Myida</taxon>
        <taxon>Dreissenoidea</taxon>
        <taxon>Dreissenidae</taxon>
        <taxon>Dreissena</taxon>
    </lineage>
</organism>